<evidence type="ECO:0000256" key="3">
    <source>
        <dbReference type="ARBA" id="ARBA00022448"/>
    </source>
</evidence>
<protein>
    <recommendedName>
        <fullName evidence="10">Phosphate transport system permease protein</fullName>
    </recommendedName>
</protein>
<evidence type="ECO:0000256" key="11">
    <source>
        <dbReference type="SAM" id="MobiDB-lite"/>
    </source>
</evidence>
<keyword evidence="3 9" id="KW-0813">Transport</keyword>
<dbReference type="PANTHER" id="PTHR30425">
    <property type="entry name" value="PHOSPHATE TRANSPORT SYSTEM PERMEASE PROTEIN PST"/>
    <property type="match status" value="1"/>
</dbReference>
<dbReference type="PROSITE" id="PS50928">
    <property type="entry name" value="ABC_TM1"/>
    <property type="match status" value="1"/>
</dbReference>
<feature type="transmembrane region" description="Helical" evidence="9">
    <location>
        <begin position="200"/>
        <end position="222"/>
    </location>
</feature>
<comment type="caution">
    <text evidence="13">The sequence shown here is derived from an EMBL/GenBank/DDBJ whole genome shotgun (WGS) entry which is preliminary data.</text>
</comment>
<dbReference type="CDD" id="cd06261">
    <property type="entry name" value="TM_PBP2"/>
    <property type="match status" value="1"/>
</dbReference>
<dbReference type="InterPro" id="IPR011864">
    <property type="entry name" value="Phosphate_PstC"/>
</dbReference>
<keyword evidence="7 9" id="KW-1133">Transmembrane helix</keyword>
<feature type="transmembrane region" description="Helical" evidence="9">
    <location>
        <begin position="317"/>
        <end position="342"/>
    </location>
</feature>
<evidence type="ECO:0000256" key="2">
    <source>
        <dbReference type="ARBA" id="ARBA00007069"/>
    </source>
</evidence>
<evidence type="ECO:0000256" key="1">
    <source>
        <dbReference type="ARBA" id="ARBA00004651"/>
    </source>
</evidence>
<dbReference type="SUPFAM" id="SSF161098">
    <property type="entry name" value="MetI-like"/>
    <property type="match status" value="1"/>
</dbReference>
<dbReference type="Pfam" id="PF00528">
    <property type="entry name" value="BPD_transp_1"/>
    <property type="match status" value="1"/>
</dbReference>
<dbReference type="RefSeq" id="WP_380128797.1">
    <property type="nucleotide sequence ID" value="NZ_JBHSIU010000130.1"/>
</dbReference>
<feature type="transmembrane region" description="Helical" evidence="9">
    <location>
        <begin position="101"/>
        <end position="128"/>
    </location>
</feature>
<keyword evidence="14" id="KW-1185">Reference proteome</keyword>
<name>A0ABV9WKS8_9ACTN</name>
<sequence length="353" mass="37623">MSVVSLDKQQDPVPDPVPDQMHDVVPDGVEDQPRRLAAARSLQDQIFRGGSLGVGVLVMVIFGSIGFFLALQSIPTLSRYGWSFFTESDWQPEQDAVGMSAVLLGTFLVGLIAMLTAFPLSLACALFISEYCGPGLRRLLVAMVDLMAAVPSIIYGLWGFFLLQPQLIPVAHWLHQNLGFIPFFKVETDPNEPVWAQSQYTGSAFMAGLVVAMMVIPIACAVMQDVFGQAPVGEREAALALGATRWGMIRTVVLPFGRGGIVGGTMLGLGRALGETVAVLLIIGVAFDIKLRVLEVGTITVSSLIANRFSEATAGQLSALLTAGFVLFVITVLVNTIAAIIVSRGRSGASTEI</sequence>
<evidence type="ECO:0000313" key="13">
    <source>
        <dbReference type="EMBL" id="MFC5008147.1"/>
    </source>
</evidence>
<evidence type="ECO:0000256" key="4">
    <source>
        <dbReference type="ARBA" id="ARBA00022475"/>
    </source>
</evidence>
<evidence type="ECO:0000256" key="8">
    <source>
        <dbReference type="ARBA" id="ARBA00023136"/>
    </source>
</evidence>
<dbReference type="Proteomes" id="UP001595912">
    <property type="component" value="Unassembled WGS sequence"/>
</dbReference>
<feature type="transmembrane region" description="Helical" evidence="9">
    <location>
        <begin position="140"/>
        <end position="163"/>
    </location>
</feature>
<feature type="transmembrane region" description="Helical" evidence="9">
    <location>
        <begin position="268"/>
        <end position="287"/>
    </location>
</feature>
<keyword evidence="6 9" id="KW-0812">Transmembrane</keyword>
<evidence type="ECO:0000256" key="7">
    <source>
        <dbReference type="ARBA" id="ARBA00022989"/>
    </source>
</evidence>
<accession>A0ABV9WKS8</accession>
<keyword evidence="4 10" id="KW-1003">Cell membrane</keyword>
<dbReference type="PANTHER" id="PTHR30425:SF1">
    <property type="entry name" value="PHOSPHATE TRANSPORT SYSTEM PERMEASE PROTEIN PSTC"/>
    <property type="match status" value="1"/>
</dbReference>
<reference evidence="14" key="1">
    <citation type="journal article" date="2019" name="Int. J. Syst. Evol. Microbiol.">
        <title>The Global Catalogue of Microorganisms (GCM) 10K type strain sequencing project: providing services to taxonomists for standard genome sequencing and annotation.</title>
        <authorList>
            <consortium name="The Broad Institute Genomics Platform"/>
            <consortium name="The Broad Institute Genome Sequencing Center for Infectious Disease"/>
            <person name="Wu L."/>
            <person name="Ma J."/>
        </authorList>
    </citation>
    <scope>NUCLEOTIDE SEQUENCE [LARGE SCALE GENOMIC DNA]</scope>
    <source>
        <strain evidence="14">CGMCC 4.7152</strain>
    </source>
</reference>
<organism evidence="13 14">
    <name type="scientific">Dactylosporangium cerinum</name>
    <dbReference type="NCBI Taxonomy" id="1434730"/>
    <lineage>
        <taxon>Bacteria</taxon>
        <taxon>Bacillati</taxon>
        <taxon>Actinomycetota</taxon>
        <taxon>Actinomycetes</taxon>
        <taxon>Micromonosporales</taxon>
        <taxon>Micromonosporaceae</taxon>
        <taxon>Dactylosporangium</taxon>
    </lineage>
</organism>
<comment type="subcellular location">
    <subcellularLocation>
        <location evidence="1 9">Cell membrane</location>
        <topology evidence="1 9">Multi-pass membrane protein</topology>
    </subcellularLocation>
</comment>
<evidence type="ECO:0000256" key="9">
    <source>
        <dbReference type="RuleBase" id="RU363032"/>
    </source>
</evidence>
<gene>
    <name evidence="13" type="primary">pstC</name>
    <name evidence="13" type="ORF">ACFPIJ_61330</name>
</gene>
<evidence type="ECO:0000256" key="5">
    <source>
        <dbReference type="ARBA" id="ARBA00022592"/>
    </source>
</evidence>
<dbReference type="EMBL" id="JBHSIU010000130">
    <property type="protein sequence ID" value="MFC5008147.1"/>
    <property type="molecule type" value="Genomic_DNA"/>
</dbReference>
<dbReference type="InterPro" id="IPR051124">
    <property type="entry name" value="Phosphate_Transport_Permease"/>
</dbReference>
<comment type="function">
    <text evidence="10">Part of the binding-protein-dependent transport system for phosphate; probably responsible for the translocation of the substrate across the membrane.</text>
</comment>
<dbReference type="NCBIfam" id="TIGR02138">
    <property type="entry name" value="phosphate_pstC"/>
    <property type="match status" value="1"/>
</dbReference>
<evidence type="ECO:0000256" key="10">
    <source>
        <dbReference type="RuleBase" id="RU363054"/>
    </source>
</evidence>
<evidence type="ECO:0000259" key="12">
    <source>
        <dbReference type="PROSITE" id="PS50928"/>
    </source>
</evidence>
<keyword evidence="8 9" id="KW-0472">Membrane</keyword>
<keyword evidence="5 10" id="KW-0592">Phosphate transport</keyword>
<feature type="region of interest" description="Disordered" evidence="11">
    <location>
        <begin position="1"/>
        <end position="25"/>
    </location>
</feature>
<feature type="transmembrane region" description="Helical" evidence="9">
    <location>
        <begin position="50"/>
        <end position="71"/>
    </location>
</feature>
<proteinExistence type="inferred from homology"/>
<evidence type="ECO:0000313" key="14">
    <source>
        <dbReference type="Proteomes" id="UP001595912"/>
    </source>
</evidence>
<feature type="domain" description="ABC transmembrane type-1" evidence="12">
    <location>
        <begin position="103"/>
        <end position="338"/>
    </location>
</feature>
<dbReference type="InterPro" id="IPR000515">
    <property type="entry name" value="MetI-like"/>
</dbReference>
<dbReference type="InterPro" id="IPR035906">
    <property type="entry name" value="MetI-like_sf"/>
</dbReference>
<comment type="similarity">
    <text evidence="2 10">Belongs to the binding-protein-dependent transport system permease family. CysTW subfamily.</text>
</comment>
<evidence type="ECO:0000256" key="6">
    <source>
        <dbReference type="ARBA" id="ARBA00022692"/>
    </source>
</evidence>
<dbReference type="Gene3D" id="1.10.3720.10">
    <property type="entry name" value="MetI-like"/>
    <property type="match status" value="1"/>
</dbReference>